<dbReference type="Gene3D" id="1.10.8.1080">
    <property type="match status" value="1"/>
</dbReference>
<dbReference type="AlphaFoldDB" id="A0A7X2S120"/>
<comment type="pathway">
    <text evidence="5">Amino-sugar metabolism; 1,6-anhydro-N-acetylmuramate degradation.</text>
</comment>
<organism evidence="14 15">
    <name type="scientific">Metabacillus mangrovi</name>
    <dbReference type="NCBI Taxonomy" id="1491830"/>
    <lineage>
        <taxon>Bacteria</taxon>
        <taxon>Bacillati</taxon>
        <taxon>Bacillota</taxon>
        <taxon>Bacilli</taxon>
        <taxon>Bacillales</taxon>
        <taxon>Bacillaceae</taxon>
        <taxon>Metabacillus</taxon>
    </lineage>
</organism>
<evidence type="ECO:0000313" key="15">
    <source>
        <dbReference type="Proteomes" id="UP000434639"/>
    </source>
</evidence>
<dbReference type="UniPathway" id="UPA00342"/>
<comment type="subunit">
    <text evidence="1 12">Homodimer.</text>
</comment>
<feature type="active site" description="Proton donor" evidence="12">
    <location>
        <position position="85"/>
    </location>
</feature>
<evidence type="ECO:0000256" key="2">
    <source>
        <dbReference type="ARBA" id="ARBA00023239"/>
    </source>
</evidence>
<evidence type="ECO:0000256" key="8">
    <source>
        <dbReference type="ARBA" id="ARBA00067056"/>
    </source>
</evidence>
<dbReference type="PANTHER" id="PTHR10088">
    <property type="entry name" value="GLUCOKINASE REGULATORY PROTEIN"/>
    <property type="match status" value="1"/>
</dbReference>
<feature type="active site" evidence="12">
    <location>
        <position position="116"/>
    </location>
</feature>
<evidence type="ECO:0000256" key="9">
    <source>
        <dbReference type="ARBA" id="ARBA00070061"/>
    </source>
</evidence>
<dbReference type="NCBIfam" id="TIGR00274">
    <property type="entry name" value="N-acetylmuramic acid 6-phosphate etherase"/>
    <property type="match status" value="1"/>
</dbReference>
<accession>A0A7X2S120</accession>
<dbReference type="EC" id="4.2.1.126" evidence="8 12"/>
<dbReference type="GO" id="GO:0046348">
    <property type="term" value="P:amino sugar catabolic process"/>
    <property type="evidence" value="ECO:0007669"/>
    <property type="project" value="InterPro"/>
</dbReference>
<evidence type="ECO:0000256" key="6">
    <source>
        <dbReference type="ARBA" id="ARBA00060672"/>
    </source>
</evidence>
<comment type="miscellaneous">
    <text evidence="12">A lyase-type mechanism (elimination/hydration) is suggested for the cleavage of the lactyl ether bond of MurNAc 6-phosphate, with the formation of an alpha,beta-unsaturated aldehyde intermediate with (E)-stereochemistry, followed by the syn addition of water to give product.</text>
</comment>
<dbReference type="Gene3D" id="3.40.50.10490">
    <property type="entry name" value="Glucose-6-phosphate isomerase like protein, domain 1"/>
    <property type="match status" value="1"/>
</dbReference>
<dbReference type="OrthoDB" id="9813395at2"/>
<dbReference type="GO" id="GO:0009254">
    <property type="term" value="P:peptidoglycan turnover"/>
    <property type="evidence" value="ECO:0007669"/>
    <property type="project" value="TreeGrafter"/>
</dbReference>
<comment type="caution">
    <text evidence="14">The sequence shown here is derived from an EMBL/GenBank/DDBJ whole genome shotgun (WGS) entry which is preliminary data.</text>
</comment>
<protein>
    <recommendedName>
        <fullName evidence="9 12">N-acetylmuramic acid 6-phosphate etherase</fullName>
        <shortName evidence="12">MurNAc-6-P etherase</shortName>
        <ecNumber evidence="8 12">4.2.1.126</ecNumber>
    </recommendedName>
    <alternativeName>
        <fullName evidence="11 12">N-acetylmuramic acid 6-phosphate hydrolase</fullName>
    </alternativeName>
    <alternativeName>
        <fullName evidence="10 12">N-acetylmuramic acid 6-phosphate lyase</fullName>
    </alternativeName>
</protein>
<dbReference type="EMBL" id="WMIB01000001">
    <property type="protein sequence ID" value="MTH51918.1"/>
    <property type="molecule type" value="Genomic_DNA"/>
</dbReference>
<comment type="catalytic activity">
    <reaction evidence="4 12">
        <text>N-acetyl-D-muramate 6-phosphate + H2O = N-acetyl-D-glucosamine 6-phosphate + (R)-lactate</text>
        <dbReference type="Rhea" id="RHEA:26410"/>
        <dbReference type="ChEBI" id="CHEBI:15377"/>
        <dbReference type="ChEBI" id="CHEBI:16004"/>
        <dbReference type="ChEBI" id="CHEBI:57513"/>
        <dbReference type="ChEBI" id="CHEBI:58722"/>
        <dbReference type="EC" id="4.2.1.126"/>
    </reaction>
</comment>
<dbReference type="FunFam" id="1.10.8.1080:FF:000001">
    <property type="entry name" value="N-acetylmuramic acid 6-phosphate etherase"/>
    <property type="match status" value="1"/>
</dbReference>
<comment type="pathway">
    <text evidence="12">Amino-sugar metabolism; N-acetylmuramate degradation.</text>
</comment>
<evidence type="ECO:0000256" key="12">
    <source>
        <dbReference type="HAMAP-Rule" id="MF_00068"/>
    </source>
</evidence>
<dbReference type="RefSeq" id="WP_155110475.1">
    <property type="nucleotide sequence ID" value="NZ_WMIB01000001.1"/>
</dbReference>
<dbReference type="FunFam" id="3.40.50.10490:FF:000014">
    <property type="entry name" value="N-acetylmuramic acid 6-phosphate etherase"/>
    <property type="match status" value="1"/>
</dbReference>
<proteinExistence type="inferred from homology"/>
<dbReference type="Pfam" id="PF20741">
    <property type="entry name" value="GKRP-like_C"/>
    <property type="match status" value="1"/>
</dbReference>
<dbReference type="GO" id="GO:0097173">
    <property type="term" value="P:N-acetylmuramic acid catabolic process"/>
    <property type="evidence" value="ECO:0007669"/>
    <property type="project" value="UniProtKB-UniPathway"/>
</dbReference>
<dbReference type="NCBIfam" id="NF009222">
    <property type="entry name" value="PRK12570.1"/>
    <property type="match status" value="1"/>
</dbReference>
<sequence length="306" mass="32584">MEKQLKRLTTEQRNEKSRNLDTAETIDILTIMNEEDKKAAEAVEKALPQISRAVEFAAGSFQKGGRLIYIGAGTSGRLGILDAVECPPTFSTSPEQVQAVMAGGNDAFIRAAEGAEDSTEEGEKDLQKLGLSSKDTVIGIASSGRTPYVAGALQYARRIGADTVALSSNEGAYISGLADCAIETVTGPEVLTGSTRLKAATAHKMVLNMISTAAMVKSGKVYENLMVDVHVSNHKLKERAVSIIEEITNATAERARAALEEADLQVKRAIVMIQANKDAEQAKVLLESCGGNVKEAVTAAEEEKRS</sequence>
<evidence type="ECO:0000259" key="13">
    <source>
        <dbReference type="PROSITE" id="PS51464"/>
    </source>
</evidence>
<dbReference type="InterPro" id="IPR001347">
    <property type="entry name" value="SIS_dom"/>
</dbReference>
<evidence type="ECO:0000256" key="5">
    <source>
        <dbReference type="ARBA" id="ARBA00060595"/>
    </source>
</evidence>
<dbReference type="PROSITE" id="PS51464">
    <property type="entry name" value="SIS"/>
    <property type="match status" value="1"/>
</dbReference>
<dbReference type="NCBIfam" id="NF003915">
    <property type="entry name" value="PRK05441.1"/>
    <property type="match status" value="1"/>
</dbReference>
<dbReference type="PROSITE" id="PS01272">
    <property type="entry name" value="GCKR"/>
    <property type="match status" value="1"/>
</dbReference>
<dbReference type="CDD" id="cd05007">
    <property type="entry name" value="SIS_Etherase"/>
    <property type="match status" value="1"/>
</dbReference>
<dbReference type="SUPFAM" id="SSF53697">
    <property type="entry name" value="SIS domain"/>
    <property type="match status" value="1"/>
</dbReference>
<dbReference type="InterPro" id="IPR005488">
    <property type="entry name" value="Etherase_MurQ"/>
</dbReference>
<dbReference type="PANTHER" id="PTHR10088:SF4">
    <property type="entry name" value="GLUCOKINASE REGULATORY PROTEIN"/>
    <property type="match status" value="1"/>
</dbReference>
<dbReference type="HAMAP" id="MF_00068">
    <property type="entry name" value="MurQ"/>
    <property type="match status" value="1"/>
</dbReference>
<dbReference type="InterPro" id="IPR046348">
    <property type="entry name" value="SIS_dom_sf"/>
</dbReference>
<keyword evidence="15" id="KW-1185">Reference proteome</keyword>
<dbReference type="Pfam" id="PF22645">
    <property type="entry name" value="GKRP_SIS_N"/>
    <property type="match status" value="1"/>
</dbReference>
<comment type="pathway">
    <text evidence="6">Cell wall biogenesis.</text>
</comment>
<reference evidence="14 15" key="1">
    <citation type="journal article" date="2017" name="Int. J. Syst. Evol. Microbiol.">
        <title>Bacillus mangrovi sp. nov., isolated from a sediment sample from a mangrove forest.</title>
        <authorList>
            <person name="Gupta V."/>
            <person name="Singh P.K."/>
            <person name="Korpole S."/>
            <person name="Tanuku N.R.S."/>
            <person name="Pinnaka A.K."/>
        </authorList>
    </citation>
    <scope>NUCLEOTIDE SEQUENCE [LARGE SCALE GENOMIC DNA]</scope>
    <source>
        <strain evidence="14 15">KCTC 33872</strain>
    </source>
</reference>
<evidence type="ECO:0000256" key="4">
    <source>
        <dbReference type="ARBA" id="ARBA00051747"/>
    </source>
</evidence>
<keyword evidence="2 12" id="KW-0456">Lyase</keyword>
<evidence type="ECO:0000313" key="14">
    <source>
        <dbReference type="EMBL" id="MTH51918.1"/>
    </source>
</evidence>
<evidence type="ECO:0000256" key="1">
    <source>
        <dbReference type="ARBA" id="ARBA00011738"/>
    </source>
</evidence>
<evidence type="ECO:0000256" key="3">
    <source>
        <dbReference type="ARBA" id="ARBA00023277"/>
    </source>
</evidence>
<dbReference type="InterPro" id="IPR005486">
    <property type="entry name" value="Glucokinase_regulatory_CS"/>
</dbReference>
<feature type="domain" description="SIS" evidence="13">
    <location>
        <begin position="57"/>
        <end position="220"/>
    </location>
</feature>
<name>A0A7X2S120_9BACI</name>
<dbReference type="InterPro" id="IPR040190">
    <property type="entry name" value="MURQ/GCKR"/>
</dbReference>
<comment type="function">
    <text evidence="12">Specifically catalyzes the cleavage of the D-lactyl ether substituent of MurNAc 6-phosphate, producing GlcNAc 6-phosphate and D-lactate.</text>
</comment>
<evidence type="ECO:0000256" key="7">
    <source>
        <dbReference type="ARBA" id="ARBA00061234"/>
    </source>
</evidence>
<evidence type="ECO:0000256" key="11">
    <source>
        <dbReference type="ARBA" id="ARBA00084049"/>
    </source>
</evidence>
<dbReference type="GO" id="GO:0016835">
    <property type="term" value="F:carbon-oxygen lyase activity"/>
    <property type="evidence" value="ECO:0007669"/>
    <property type="project" value="UniProtKB-UniRule"/>
</dbReference>
<dbReference type="GO" id="GO:0016803">
    <property type="term" value="F:ether hydrolase activity"/>
    <property type="evidence" value="ECO:0007669"/>
    <property type="project" value="TreeGrafter"/>
</dbReference>
<keyword evidence="3 12" id="KW-0119">Carbohydrate metabolism</keyword>
<dbReference type="GO" id="GO:0097367">
    <property type="term" value="F:carbohydrate derivative binding"/>
    <property type="evidence" value="ECO:0007669"/>
    <property type="project" value="InterPro"/>
</dbReference>
<dbReference type="Proteomes" id="UP000434639">
    <property type="component" value="Unassembled WGS sequence"/>
</dbReference>
<comment type="similarity">
    <text evidence="7 12">Belongs to the GCKR-like family. MurNAc-6-P etherase subfamily.</text>
</comment>
<gene>
    <name evidence="12 14" type="primary">murQ</name>
    <name evidence="14" type="ORF">GKZ89_00755</name>
</gene>
<evidence type="ECO:0000256" key="10">
    <source>
        <dbReference type="ARBA" id="ARBA00077905"/>
    </source>
</evidence>